<reference evidence="2 3" key="1">
    <citation type="submission" date="2024-01" db="EMBL/GenBank/DDBJ databases">
        <title>The genome of the rayed Mediterranean limpet Patella caerulea (Linnaeus, 1758).</title>
        <authorList>
            <person name="Anh-Thu Weber A."/>
            <person name="Halstead-Nussloch G."/>
        </authorList>
    </citation>
    <scope>NUCLEOTIDE SEQUENCE [LARGE SCALE GENOMIC DNA]</scope>
    <source>
        <strain evidence="2">AATW-2023a</strain>
        <tissue evidence="2">Whole specimen</tissue>
    </source>
</reference>
<protein>
    <submittedName>
        <fullName evidence="2">Uncharacterized protein</fullName>
    </submittedName>
</protein>
<evidence type="ECO:0000313" key="3">
    <source>
        <dbReference type="Proteomes" id="UP001347796"/>
    </source>
</evidence>
<keyword evidence="3" id="KW-1185">Reference proteome</keyword>
<keyword evidence="1" id="KW-0732">Signal</keyword>
<dbReference type="Proteomes" id="UP001347796">
    <property type="component" value="Unassembled WGS sequence"/>
</dbReference>
<organism evidence="2 3">
    <name type="scientific">Patella caerulea</name>
    <name type="common">Rayed Mediterranean limpet</name>
    <dbReference type="NCBI Taxonomy" id="87958"/>
    <lineage>
        <taxon>Eukaryota</taxon>
        <taxon>Metazoa</taxon>
        <taxon>Spiralia</taxon>
        <taxon>Lophotrochozoa</taxon>
        <taxon>Mollusca</taxon>
        <taxon>Gastropoda</taxon>
        <taxon>Patellogastropoda</taxon>
        <taxon>Patelloidea</taxon>
        <taxon>Patellidae</taxon>
        <taxon>Patella</taxon>
    </lineage>
</organism>
<gene>
    <name evidence="2" type="ORF">SNE40_023317</name>
</gene>
<feature type="signal peptide" evidence="1">
    <location>
        <begin position="1"/>
        <end position="19"/>
    </location>
</feature>
<evidence type="ECO:0000313" key="2">
    <source>
        <dbReference type="EMBL" id="KAK6166679.1"/>
    </source>
</evidence>
<proteinExistence type="predicted"/>
<comment type="caution">
    <text evidence="2">The sequence shown here is derived from an EMBL/GenBank/DDBJ whole genome shotgun (WGS) entry which is preliminary data.</text>
</comment>
<dbReference type="EMBL" id="JAZGQO010000021">
    <property type="protein sequence ID" value="KAK6166679.1"/>
    <property type="molecule type" value="Genomic_DNA"/>
</dbReference>
<dbReference type="AlphaFoldDB" id="A0AAN8GHW4"/>
<sequence>MRGLVTTFLFLAICQAIKGATTGTSCETSHECGKGFCCRDANNKVLSANGRFGILLAPGNKGTCTQGKANKSDVCDSDCQCDTGFTCYRPMSGVCCLPMTCHDTAYVIKQQEYWRDCLSNPKCALPP</sequence>
<evidence type="ECO:0000256" key="1">
    <source>
        <dbReference type="SAM" id="SignalP"/>
    </source>
</evidence>
<name>A0AAN8GHW4_PATCE</name>
<accession>A0AAN8GHW4</accession>
<feature type="chain" id="PRO_5042911758" evidence="1">
    <location>
        <begin position="20"/>
        <end position="127"/>
    </location>
</feature>